<dbReference type="NCBIfam" id="TIGR03098">
    <property type="entry name" value="ligase_PEP_1"/>
    <property type="match status" value="1"/>
</dbReference>
<reference evidence="3 4" key="1">
    <citation type="submission" date="2016-10" db="EMBL/GenBank/DDBJ databases">
        <authorList>
            <person name="de Groot N.N."/>
        </authorList>
    </citation>
    <scope>NUCLEOTIDE SEQUENCE [LARGE SCALE GENOMIC DNA]</scope>
    <source>
        <strain evidence="3 4">CGMCC 4.6858</strain>
    </source>
</reference>
<dbReference type="PANTHER" id="PTHR43767:SF10">
    <property type="entry name" value="SURFACTIN SYNTHASE SUBUNIT 1"/>
    <property type="match status" value="1"/>
</dbReference>
<dbReference type="InterPro" id="IPR045851">
    <property type="entry name" value="AMP-bd_C_sf"/>
</dbReference>
<evidence type="ECO:0000313" key="4">
    <source>
        <dbReference type="Proteomes" id="UP000199034"/>
    </source>
</evidence>
<dbReference type="RefSeq" id="WP_090858556.1">
    <property type="nucleotide sequence ID" value="NZ_FMZM01000009.1"/>
</dbReference>
<dbReference type="Gene3D" id="3.30.300.30">
    <property type="match status" value="1"/>
</dbReference>
<sequence>MRVHLHDLLDEQARLHPDRPALTDRAATVPYGELAARVHALAAGLRGLGLARSDRVGILLDKRLETVETIFATSAAGGVFVPVNPVLKPAQVGHVLADCEVRLLVTTRQRWQALHAEPCPGPAPEVVVLVDAPAGSGRDQDGSRLVPWADALAAGSDRGGPSYRGVEGDLAAILYTSGSTGRPKGVVLTHRNLLAGAESVAGYLEHRPEDVVLAALPLSFDAGLSQLTTTFAVGAHVVLVNYLAPADVVRLCVEHGVTGLTCVPPLWAQLAEAAWPADGVRLRYLATTGGRLPRATLDRLRVLFPQARPFLMYGLTEAFRSTYLDPAEVDRRPDSIGKAVPGAEILVLRPDGTPAAPGEEGELVHRGPFVALGYWNDPERSAERFRPLPGTVAGWRTPELAVWSGDTVRTDAEGFLYFVGRRDDMIKTSGYRVSPTEVEEAAHDSGLVGDAVALGVPDERLGQRIVLVVSPRSEEHTDLADPGALLAVLRRRLPLFMVPSEVRVRARLPRSPNGKLDRVRIREDVS</sequence>
<dbReference type="STRING" id="1045774.SAMN05421872_10933"/>
<evidence type="ECO:0000259" key="1">
    <source>
        <dbReference type="Pfam" id="PF00501"/>
    </source>
</evidence>
<gene>
    <name evidence="3" type="ORF">SAMN05421872_10933</name>
</gene>
<dbReference type="PROSITE" id="PS00455">
    <property type="entry name" value="AMP_BINDING"/>
    <property type="match status" value="1"/>
</dbReference>
<name>A0A1G6VUB6_9ACTN</name>
<feature type="domain" description="AMP-dependent synthetase/ligase" evidence="1">
    <location>
        <begin position="9"/>
        <end position="375"/>
    </location>
</feature>
<dbReference type="InterPro" id="IPR050237">
    <property type="entry name" value="ATP-dep_AMP-bd_enzyme"/>
</dbReference>
<accession>A0A1G6VUB6</accession>
<dbReference type="InterPro" id="IPR020845">
    <property type="entry name" value="AMP-binding_CS"/>
</dbReference>
<dbReference type="InterPro" id="IPR025110">
    <property type="entry name" value="AMP-bd_C"/>
</dbReference>
<dbReference type="InterPro" id="IPR000873">
    <property type="entry name" value="AMP-dep_synth/lig_dom"/>
</dbReference>
<protein>
    <submittedName>
        <fullName evidence="3">Acyl-CoA ligase (AMP-forming), exosortase A-associated</fullName>
    </submittedName>
</protein>
<dbReference type="Pfam" id="PF13193">
    <property type="entry name" value="AMP-binding_C"/>
    <property type="match status" value="1"/>
</dbReference>
<proteinExistence type="predicted"/>
<keyword evidence="4" id="KW-1185">Reference proteome</keyword>
<dbReference type="Gene3D" id="3.40.50.12780">
    <property type="entry name" value="N-terminal domain of ligase-like"/>
    <property type="match status" value="1"/>
</dbReference>
<dbReference type="InterPro" id="IPR042099">
    <property type="entry name" value="ANL_N_sf"/>
</dbReference>
<evidence type="ECO:0000313" key="3">
    <source>
        <dbReference type="EMBL" id="SDD56425.1"/>
    </source>
</evidence>
<evidence type="ECO:0000259" key="2">
    <source>
        <dbReference type="Pfam" id="PF13193"/>
    </source>
</evidence>
<dbReference type="Proteomes" id="UP000199034">
    <property type="component" value="Unassembled WGS sequence"/>
</dbReference>
<dbReference type="InterPro" id="IPR017529">
    <property type="entry name" value="AcylCoA_ligase_PEP_1"/>
</dbReference>
<organism evidence="3 4">
    <name type="scientific">Nocardioides lianchengensis</name>
    <dbReference type="NCBI Taxonomy" id="1045774"/>
    <lineage>
        <taxon>Bacteria</taxon>
        <taxon>Bacillati</taxon>
        <taxon>Actinomycetota</taxon>
        <taxon>Actinomycetes</taxon>
        <taxon>Propionibacteriales</taxon>
        <taxon>Nocardioidaceae</taxon>
        <taxon>Nocardioides</taxon>
    </lineage>
</organism>
<dbReference type="PANTHER" id="PTHR43767">
    <property type="entry name" value="LONG-CHAIN-FATTY-ACID--COA LIGASE"/>
    <property type="match status" value="1"/>
</dbReference>
<dbReference type="Pfam" id="PF00501">
    <property type="entry name" value="AMP-binding"/>
    <property type="match status" value="1"/>
</dbReference>
<dbReference type="AlphaFoldDB" id="A0A1G6VUB6"/>
<dbReference type="GO" id="GO:0016877">
    <property type="term" value="F:ligase activity, forming carbon-sulfur bonds"/>
    <property type="evidence" value="ECO:0007669"/>
    <property type="project" value="UniProtKB-ARBA"/>
</dbReference>
<feature type="domain" description="AMP-binding enzyme C-terminal" evidence="2">
    <location>
        <begin position="437"/>
        <end position="515"/>
    </location>
</feature>
<dbReference type="OrthoDB" id="2472181at2"/>
<dbReference type="SUPFAM" id="SSF56801">
    <property type="entry name" value="Acetyl-CoA synthetase-like"/>
    <property type="match status" value="1"/>
</dbReference>
<dbReference type="EMBL" id="FMZM01000009">
    <property type="protein sequence ID" value="SDD56425.1"/>
    <property type="molecule type" value="Genomic_DNA"/>
</dbReference>
<keyword evidence="3" id="KW-0436">Ligase</keyword>